<evidence type="ECO:0000256" key="5">
    <source>
        <dbReference type="ARBA" id="ARBA00022679"/>
    </source>
</evidence>
<dbReference type="Pfam" id="PF14497">
    <property type="entry name" value="GST_C_3"/>
    <property type="match status" value="1"/>
</dbReference>
<evidence type="ECO:0000256" key="2">
    <source>
        <dbReference type="ARBA" id="ARBA00005861"/>
    </source>
</evidence>
<dbReference type="InterPro" id="IPR010987">
    <property type="entry name" value="Glutathione-S-Trfase_C-like"/>
</dbReference>
<dbReference type="Pfam" id="PF02798">
    <property type="entry name" value="GST_N"/>
    <property type="match status" value="1"/>
</dbReference>
<dbReference type="PRINTS" id="PR01267">
    <property type="entry name" value="GSTRNSFRASEM"/>
</dbReference>
<name>A0A089WWK5_TETCI</name>
<dbReference type="SFLD" id="SFLDS00019">
    <property type="entry name" value="Glutathione_Transferase_(cytos"/>
    <property type="match status" value="1"/>
</dbReference>
<dbReference type="InterPro" id="IPR050213">
    <property type="entry name" value="GST_superfamily"/>
</dbReference>
<dbReference type="SFLD" id="SFLDG00363">
    <property type="entry name" value="AMPS_(cytGST):_Alpha-__Mu-__Pi"/>
    <property type="match status" value="1"/>
</dbReference>
<dbReference type="InterPro" id="IPR004046">
    <property type="entry name" value="GST_C"/>
</dbReference>
<comment type="catalytic activity">
    <reaction evidence="6">
        <text>RX + glutathione = an S-substituted glutathione + a halide anion + H(+)</text>
        <dbReference type="Rhea" id="RHEA:16437"/>
        <dbReference type="ChEBI" id="CHEBI:15378"/>
        <dbReference type="ChEBI" id="CHEBI:16042"/>
        <dbReference type="ChEBI" id="CHEBI:17792"/>
        <dbReference type="ChEBI" id="CHEBI:57925"/>
        <dbReference type="ChEBI" id="CHEBI:90779"/>
        <dbReference type="EC" id="2.5.1.18"/>
    </reaction>
</comment>
<evidence type="ECO:0000256" key="3">
    <source>
        <dbReference type="ARBA" id="ARBA00011738"/>
    </source>
</evidence>
<dbReference type="Gene3D" id="1.20.1050.10">
    <property type="match status" value="1"/>
</dbReference>
<dbReference type="InterPro" id="IPR036249">
    <property type="entry name" value="Thioredoxin-like_sf"/>
</dbReference>
<dbReference type="InterPro" id="IPR004045">
    <property type="entry name" value="Glutathione_S-Trfase_N"/>
</dbReference>
<dbReference type="InterPro" id="IPR003081">
    <property type="entry name" value="GST_mu"/>
</dbReference>
<dbReference type="CDD" id="cd03075">
    <property type="entry name" value="GST_N_Mu"/>
    <property type="match status" value="1"/>
</dbReference>
<evidence type="ECO:0000256" key="4">
    <source>
        <dbReference type="ARBA" id="ARBA00012452"/>
    </source>
</evidence>
<comment type="function">
    <text evidence="1">Conjugation of reduced glutathione to a wide number of exogenous and endogenous hydrophobic electrophiles.</text>
</comment>
<dbReference type="PANTHER" id="PTHR11571">
    <property type="entry name" value="GLUTATHIONE S-TRANSFERASE"/>
    <property type="match status" value="1"/>
</dbReference>
<feature type="domain" description="GST C-terminal" evidence="8">
    <location>
        <begin position="90"/>
        <end position="214"/>
    </location>
</feature>
<dbReference type="SFLD" id="SFLDG01205">
    <property type="entry name" value="AMPS.1"/>
    <property type="match status" value="1"/>
</dbReference>
<comment type="similarity">
    <text evidence="2">Belongs to the GST superfamily. Mu family.</text>
</comment>
<evidence type="ECO:0000256" key="1">
    <source>
        <dbReference type="ARBA" id="ARBA00003701"/>
    </source>
</evidence>
<reference evidence="9" key="1">
    <citation type="submission" date="2014-06" db="EMBL/GenBank/DDBJ databases">
        <title>Sequence cloning of GSTs from T. cinnabarinus.</title>
        <authorList>
            <person name="Shen G."/>
        </authorList>
    </citation>
    <scope>NUCLEOTIDE SEQUENCE</scope>
</reference>
<proteinExistence type="evidence at transcript level"/>
<evidence type="ECO:0000313" key="9">
    <source>
        <dbReference type="EMBL" id="AIR95627.1"/>
    </source>
</evidence>
<dbReference type="GO" id="GO:0042178">
    <property type="term" value="P:xenobiotic catabolic process"/>
    <property type="evidence" value="ECO:0007669"/>
    <property type="project" value="UniProtKB-ARBA"/>
</dbReference>
<dbReference type="SUPFAM" id="SSF52833">
    <property type="entry name" value="Thioredoxin-like"/>
    <property type="match status" value="1"/>
</dbReference>
<dbReference type="SUPFAM" id="SSF47616">
    <property type="entry name" value="GST C-terminal domain-like"/>
    <property type="match status" value="1"/>
</dbReference>
<dbReference type="AlphaFoldDB" id="A0A089WWK5"/>
<dbReference type="PROSITE" id="PS50405">
    <property type="entry name" value="GST_CTER"/>
    <property type="match status" value="1"/>
</dbReference>
<dbReference type="InterPro" id="IPR040079">
    <property type="entry name" value="Glutathione_S-Trfase"/>
</dbReference>
<dbReference type="PANTHER" id="PTHR11571:SF222">
    <property type="entry name" value="GLUTATHIONE TRANSFERASE"/>
    <property type="match status" value="1"/>
</dbReference>
<dbReference type="GO" id="GO:0006749">
    <property type="term" value="P:glutathione metabolic process"/>
    <property type="evidence" value="ECO:0007669"/>
    <property type="project" value="TreeGrafter"/>
</dbReference>
<organism evidence="9">
    <name type="scientific">Tetranychus cinnabarinus</name>
    <name type="common">Carmine spider mite</name>
    <name type="synonym">Acarus cinnabarinus</name>
    <dbReference type="NCBI Taxonomy" id="93129"/>
    <lineage>
        <taxon>Eukaryota</taxon>
        <taxon>Metazoa</taxon>
        <taxon>Ecdysozoa</taxon>
        <taxon>Arthropoda</taxon>
        <taxon>Chelicerata</taxon>
        <taxon>Arachnida</taxon>
        <taxon>Acari</taxon>
        <taxon>Acariformes</taxon>
        <taxon>Trombidiformes</taxon>
        <taxon>Prostigmata</taxon>
        <taxon>Eleutherengona</taxon>
        <taxon>Raphignathae</taxon>
        <taxon>Tetranychoidea</taxon>
        <taxon>Tetranychidae</taxon>
        <taxon>Tetranychus</taxon>
    </lineage>
</organism>
<evidence type="ECO:0000259" key="7">
    <source>
        <dbReference type="PROSITE" id="PS50404"/>
    </source>
</evidence>
<evidence type="ECO:0000259" key="8">
    <source>
        <dbReference type="PROSITE" id="PS50405"/>
    </source>
</evidence>
<sequence>MAPVIGYWKLRALVEPIVLTLEQAKVSYDIRGYNLGDAPDFDKSDWLNEKNNLGLDYPNLPYYLDGDLKITQTLAILRYLARKHDLGPKDEQETIRSDMVEQGAYEVLLALFRAWYAFSDEQFKLNLTQLVPYLVEKLVHTENVLGANKFILGDRVTYVDFLLYSTLDYIRLFKPSLMDPHENLKSYLDRIEALPEIDKYLKSEGYSRFPITGTMAKWGNVKSHEPY</sequence>
<dbReference type="InterPro" id="IPR036282">
    <property type="entry name" value="Glutathione-S-Trfase_C_sf"/>
</dbReference>
<keyword evidence="5" id="KW-0808">Transferase</keyword>
<dbReference type="EC" id="2.5.1.18" evidence="4"/>
<feature type="domain" description="GST N-terminal" evidence="7">
    <location>
        <begin position="1"/>
        <end position="88"/>
    </location>
</feature>
<protein>
    <recommendedName>
        <fullName evidence="4">glutathione transferase</fullName>
        <ecNumber evidence="4">2.5.1.18</ecNumber>
    </recommendedName>
</protein>
<dbReference type="EMBL" id="KM076637">
    <property type="protein sequence ID" value="AIR95627.1"/>
    <property type="molecule type" value="mRNA"/>
</dbReference>
<accession>A0A089WWK5</accession>
<dbReference type="SMR" id="A0A089WWK5"/>
<dbReference type="Gene3D" id="3.40.30.10">
    <property type="entry name" value="Glutaredoxin"/>
    <property type="match status" value="1"/>
</dbReference>
<comment type="subunit">
    <text evidence="3">Homodimer.</text>
</comment>
<dbReference type="FunFam" id="1.20.1050.10:FF:000101">
    <property type="entry name" value="Glutathione S-transferase Mu 4"/>
    <property type="match status" value="1"/>
</dbReference>
<evidence type="ECO:0000256" key="6">
    <source>
        <dbReference type="ARBA" id="ARBA00047960"/>
    </source>
</evidence>
<dbReference type="PROSITE" id="PS50404">
    <property type="entry name" value="GST_NTER"/>
    <property type="match status" value="1"/>
</dbReference>
<dbReference type="GO" id="GO:0004364">
    <property type="term" value="F:glutathione transferase activity"/>
    <property type="evidence" value="ECO:0007669"/>
    <property type="project" value="UniProtKB-EC"/>
</dbReference>